<name>A0ABY6TQT8_BIOOC</name>
<gene>
    <name evidence="2" type="ORF">CLO192961_LOCUS38660</name>
</gene>
<organism evidence="2 3">
    <name type="scientific">Bionectria ochroleuca</name>
    <name type="common">Gliocladium roseum</name>
    <dbReference type="NCBI Taxonomy" id="29856"/>
    <lineage>
        <taxon>Eukaryota</taxon>
        <taxon>Fungi</taxon>
        <taxon>Dikarya</taxon>
        <taxon>Ascomycota</taxon>
        <taxon>Pezizomycotina</taxon>
        <taxon>Sordariomycetes</taxon>
        <taxon>Hypocreomycetidae</taxon>
        <taxon>Hypocreales</taxon>
        <taxon>Bionectriaceae</taxon>
        <taxon>Clonostachys</taxon>
    </lineage>
</organism>
<feature type="region of interest" description="Disordered" evidence="1">
    <location>
        <begin position="38"/>
        <end position="106"/>
    </location>
</feature>
<dbReference type="Proteomes" id="UP000766486">
    <property type="component" value="Unassembled WGS sequence"/>
</dbReference>
<evidence type="ECO:0000313" key="3">
    <source>
        <dbReference type="Proteomes" id="UP000766486"/>
    </source>
</evidence>
<accession>A0ABY6TQT8</accession>
<comment type="caution">
    <text evidence="2">The sequence shown here is derived from an EMBL/GenBank/DDBJ whole genome shotgun (WGS) entry which is preliminary data.</text>
</comment>
<sequence>MSLCFGKPLFLGTTCGIPLAGFDHNQVSDCMPTYPQIAPFGGDPRRNAQARLPVTPDGSKTRATSAKRPNEDQKKQPAPSRHLLTSTRGNPTGNPSKLARRTLRNRNYDYERNYQRQIADGRPDESWVACGVSHCTRCTFYDRMSMYYHKRRKDTDWREDVFVTTMLEVLGSAAAGGNNARGNAVSRDDLDSFIQSPPIRGAFWEFHKTCGVSAQEVAPAAMAAKLTGIHPAVVRIVRASLIGELRLDRCTGDVKEEKHAVEGPQGDLATLRKGGKRREGREKMTGETLDVHMCFAHYLVKRPRTWDLGDYLLQFCVVAESWRRYGLQRGCRWGFGGARTVADLMCAVLLNWWTMTAYDCFEKQKHTRLSINLVWDEWMDRYPRFLQGDEMEEQGGSFEEALHGVGRAVTL</sequence>
<feature type="compositionally biased region" description="Polar residues" evidence="1">
    <location>
        <begin position="83"/>
        <end position="95"/>
    </location>
</feature>
<feature type="region of interest" description="Disordered" evidence="1">
    <location>
        <begin position="258"/>
        <end position="282"/>
    </location>
</feature>
<evidence type="ECO:0000256" key="1">
    <source>
        <dbReference type="SAM" id="MobiDB-lite"/>
    </source>
</evidence>
<dbReference type="EMBL" id="CABFNS010000327">
    <property type="protein sequence ID" value="VUC20995.1"/>
    <property type="molecule type" value="Genomic_DNA"/>
</dbReference>
<proteinExistence type="predicted"/>
<keyword evidence="3" id="KW-1185">Reference proteome</keyword>
<evidence type="ECO:0000313" key="2">
    <source>
        <dbReference type="EMBL" id="VUC20995.1"/>
    </source>
</evidence>
<reference evidence="2 3" key="1">
    <citation type="submission" date="2019-06" db="EMBL/GenBank/DDBJ databases">
        <authorList>
            <person name="Broberg M."/>
        </authorList>
    </citation>
    <scope>NUCLEOTIDE SEQUENCE [LARGE SCALE GENOMIC DNA]</scope>
</reference>
<protein>
    <submittedName>
        <fullName evidence="2">Uncharacterized protein</fullName>
    </submittedName>
</protein>